<dbReference type="SMART" id="SM00028">
    <property type="entry name" value="TPR"/>
    <property type="match status" value="12"/>
</dbReference>
<dbReference type="InterPro" id="IPR011990">
    <property type="entry name" value="TPR-like_helical_dom_sf"/>
</dbReference>
<reference evidence="5 6" key="1">
    <citation type="submission" date="2016-05" db="EMBL/GenBank/DDBJ databases">
        <title>Genome sequencing reveals origins of a unique bacterial endosymbiosis in the earliest lineages of terrestrial Fungi.</title>
        <authorList>
            <consortium name="DOE Joint Genome Institute"/>
            <person name="Uehling J."/>
            <person name="Gryganskyi A."/>
            <person name="Hameed K."/>
            <person name="Tschaplinski T."/>
            <person name="Misztal P."/>
            <person name="Wu S."/>
            <person name="Desiro A."/>
            <person name="Vande Pol N."/>
            <person name="Du Z.-Y."/>
            <person name="Zienkiewicz A."/>
            <person name="Zienkiewicz K."/>
            <person name="Morin E."/>
            <person name="Tisserant E."/>
            <person name="Splivallo R."/>
            <person name="Hainaut M."/>
            <person name="Henrissat B."/>
            <person name="Ohm R."/>
            <person name="Kuo A."/>
            <person name="Yan J."/>
            <person name="Lipzen A."/>
            <person name="Nolan M."/>
            <person name="Labutti K."/>
            <person name="Barry K."/>
            <person name="Goldstein A."/>
            <person name="Labbe J."/>
            <person name="Schadt C."/>
            <person name="Tuskan G."/>
            <person name="Grigoriev I."/>
            <person name="Martin F."/>
            <person name="Vilgalys R."/>
            <person name="Bonito G."/>
        </authorList>
    </citation>
    <scope>NUCLEOTIDE SEQUENCE [LARGE SCALE GENOMIC DNA]</scope>
    <source>
        <strain evidence="5 6">AG-77</strain>
    </source>
</reference>
<keyword evidence="1" id="KW-0677">Repeat</keyword>
<dbReference type="GO" id="GO:0006368">
    <property type="term" value="P:transcription elongation by RNA polymerase II"/>
    <property type="evidence" value="ECO:0007669"/>
    <property type="project" value="TreeGrafter"/>
</dbReference>
<dbReference type="InterPro" id="IPR019734">
    <property type="entry name" value="TPR_rpt"/>
</dbReference>
<protein>
    <submittedName>
        <fullName evidence="5">TPR-like protein</fullName>
    </submittedName>
</protein>
<feature type="repeat" description="TPR" evidence="3">
    <location>
        <begin position="164"/>
        <end position="197"/>
    </location>
</feature>
<keyword evidence="2 3" id="KW-0802">TPR repeat</keyword>
<organism evidence="5 6">
    <name type="scientific">Linnemannia elongata AG-77</name>
    <dbReference type="NCBI Taxonomy" id="1314771"/>
    <lineage>
        <taxon>Eukaryota</taxon>
        <taxon>Fungi</taxon>
        <taxon>Fungi incertae sedis</taxon>
        <taxon>Mucoromycota</taxon>
        <taxon>Mortierellomycotina</taxon>
        <taxon>Mortierellomycetes</taxon>
        <taxon>Mortierellales</taxon>
        <taxon>Mortierellaceae</taxon>
        <taxon>Linnemannia</taxon>
    </lineage>
</organism>
<dbReference type="STRING" id="1314771.A0A197JGA6"/>
<gene>
    <name evidence="5" type="ORF">K457DRAFT_851344</name>
</gene>
<keyword evidence="6" id="KW-1185">Reference proteome</keyword>
<feature type="repeat" description="TPR" evidence="3">
    <location>
        <begin position="199"/>
        <end position="232"/>
    </location>
</feature>
<sequence length="913" mass="103600">MYNPHYSGTLEIPLKGSDNVLEISRSNLPNPAELFEILRSEEAPLRHYVLFALEYARQNNVDYAIKILADGLHVEYDSNPRPRLPLHNLLASLNIRKAYQPGVTAQQRNSHLSDATKHLGSAEKINPKDDTTWVSKGLLLLARNSLDDAHRHFKQVLGENPRSIPALLGMARIQIIRENYSQALTTYRQVLKLLPDCTPNPRIGMGICFYKLGMEDTATTAFRRCIEMNPRDATAHVMLAMVEFNKTKKQDMSGEELHDIYKQGFQYLKAAYDADKHHPVAGLLLGKHFTLIDAPEKAMKLALKASNSTGLKNVQSEGFYIMAKISHQKGAYSEACSLYQKAVSFNPDNHMAQFGLGQTLLFKQDIASAITAFERILAKEPKCVEAIAVLGSIYSRSPGTKSKALEYFDKATNIIHERNTLAIQDPLMFTEMAQLLEQTDISKTTKAYMFALGICSQKIERGETVEYMPELLNNIAAINHMDGRLDSAETSYNKALDLCETKMEESGVDAATRATITSIRYNLARLYEERNEVPRAEEIYKDIAQKYHGYADAHLRLGVIEQNRGNYEQATELYKVVYGMIDNKNVDAWTLMGMLQLNQNQIRNSRKTMERIVKEINRHDVYALIALGNIQLNIAREEKDNAIKQELYKKAFEFFDKVLKIDAHNAYAANGIAINVAVHGRHKEAREMFLQLHENASTIPALSLNLALVSADMGQYMNAVTLYASASKKYFNDEDPNVLLSMAKAQYCLAKQEKSPEKMLEALTMTQRALRLAPSDKTTLYDIALIQQSYAQLVSDRQCENRTIADIKNAMAGLGTAKGILKSLAAVPMKEHVYYERDIAAQREKHGDSLLNILERKLKDQEAHEADKERQIEEARQKREDEKAQREEEERIRREKQEEEEREILERLEPRAC</sequence>
<evidence type="ECO:0000313" key="5">
    <source>
        <dbReference type="EMBL" id="OAQ24212.1"/>
    </source>
</evidence>
<feature type="repeat" description="TPR" evidence="3">
    <location>
        <begin position="130"/>
        <end position="163"/>
    </location>
</feature>
<evidence type="ECO:0000313" key="6">
    <source>
        <dbReference type="Proteomes" id="UP000078512"/>
    </source>
</evidence>
<accession>A0A197JGA6</accession>
<dbReference type="PANTHER" id="PTHR14027:SF2">
    <property type="entry name" value="RNA POLYMERASE-ASSOCIATED PROTEIN CTR9 HOMOLOG"/>
    <property type="match status" value="1"/>
</dbReference>
<dbReference type="GO" id="GO:0016593">
    <property type="term" value="C:Cdc73/Paf1 complex"/>
    <property type="evidence" value="ECO:0007669"/>
    <property type="project" value="TreeGrafter"/>
</dbReference>
<dbReference type="SUPFAM" id="SSF48452">
    <property type="entry name" value="TPR-like"/>
    <property type="match status" value="2"/>
</dbReference>
<dbReference type="GO" id="GO:0000993">
    <property type="term" value="F:RNA polymerase II complex binding"/>
    <property type="evidence" value="ECO:0007669"/>
    <property type="project" value="TreeGrafter"/>
</dbReference>
<dbReference type="Pfam" id="PF13432">
    <property type="entry name" value="TPR_16"/>
    <property type="match status" value="1"/>
</dbReference>
<evidence type="ECO:0000256" key="2">
    <source>
        <dbReference type="ARBA" id="ARBA00022803"/>
    </source>
</evidence>
<dbReference type="AlphaFoldDB" id="A0A197JGA6"/>
<dbReference type="Pfam" id="PF14559">
    <property type="entry name" value="TPR_19"/>
    <property type="match status" value="2"/>
</dbReference>
<feature type="repeat" description="TPR" evidence="3">
    <location>
        <begin position="316"/>
        <end position="349"/>
    </location>
</feature>
<evidence type="ECO:0000256" key="1">
    <source>
        <dbReference type="ARBA" id="ARBA00022737"/>
    </source>
</evidence>
<evidence type="ECO:0000256" key="3">
    <source>
        <dbReference type="PROSITE-ProRule" id="PRU00339"/>
    </source>
</evidence>
<dbReference type="InterPro" id="IPR031101">
    <property type="entry name" value="Ctr9"/>
</dbReference>
<proteinExistence type="predicted"/>
<dbReference type="SUPFAM" id="SSF81901">
    <property type="entry name" value="HCP-like"/>
    <property type="match status" value="1"/>
</dbReference>
<evidence type="ECO:0000256" key="4">
    <source>
        <dbReference type="SAM" id="MobiDB-lite"/>
    </source>
</evidence>
<dbReference type="OrthoDB" id="343875at2759"/>
<dbReference type="PROSITE" id="PS50005">
    <property type="entry name" value="TPR"/>
    <property type="match status" value="4"/>
</dbReference>
<dbReference type="EMBL" id="KV442099">
    <property type="protein sequence ID" value="OAQ24212.1"/>
    <property type="molecule type" value="Genomic_DNA"/>
</dbReference>
<feature type="region of interest" description="Disordered" evidence="4">
    <location>
        <begin position="860"/>
        <end position="913"/>
    </location>
</feature>
<name>A0A197JGA6_9FUNG</name>
<dbReference type="Gene3D" id="1.25.40.10">
    <property type="entry name" value="Tetratricopeptide repeat domain"/>
    <property type="match status" value="3"/>
</dbReference>
<dbReference type="GO" id="GO:0006355">
    <property type="term" value="P:regulation of DNA-templated transcription"/>
    <property type="evidence" value="ECO:0007669"/>
    <property type="project" value="InterPro"/>
</dbReference>
<dbReference type="PANTHER" id="PTHR14027">
    <property type="entry name" value="RNA POLYMERASE-ASSOCIATED PROTEIN CTR9"/>
    <property type="match status" value="1"/>
</dbReference>
<dbReference type="Proteomes" id="UP000078512">
    <property type="component" value="Unassembled WGS sequence"/>
</dbReference>